<dbReference type="VEuPathDB" id="FungiDB:EMCG_01209"/>
<dbReference type="EMBL" id="PDND01000335">
    <property type="protein sequence ID" value="PGH28696.1"/>
    <property type="molecule type" value="Genomic_DNA"/>
</dbReference>
<sequence length="212" mass="23012">MEPGYGMRKANDHSAIFAGAAPPTEGLKMMLIATWIGSPRIPKDGFAAAVAADTCVADEPAADELKNGRYGGALEGRFSVAAYLKLVKTPPLDASCMSNQLKFLSPYLDARWDAPGQCANKIPRLVQHKSVLFSDGIQVLDADPVPGPDAEVVQWEKSDGYPEPCWVLSQSHRFPDTEKLWCEADHLNVYNVTYSNCLDQDPGAVCHCSDAQ</sequence>
<dbReference type="Proteomes" id="UP000226031">
    <property type="component" value="Unassembled WGS sequence"/>
</dbReference>
<proteinExistence type="predicted"/>
<organism evidence="1 2">
    <name type="scientific">[Emmonsia] crescens</name>
    <dbReference type="NCBI Taxonomy" id="73230"/>
    <lineage>
        <taxon>Eukaryota</taxon>
        <taxon>Fungi</taxon>
        <taxon>Dikarya</taxon>
        <taxon>Ascomycota</taxon>
        <taxon>Pezizomycotina</taxon>
        <taxon>Eurotiomycetes</taxon>
        <taxon>Eurotiomycetidae</taxon>
        <taxon>Onygenales</taxon>
        <taxon>Ajellomycetaceae</taxon>
        <taxon>Emergomyces</taxon>
    </lineage>
</organism>
<name>A0A2B7Z463_9EURO</name>
<dbReference type="AlphaFoldDB" id="A0A2B7Z463"/>
<accession>A0A2B7Z463</accession>
<keyword evidence="2" id="KW-1185">Reference proteome</keyword>
<evidence type="ECO:0000313" key="2">
    <source>
        <dbReference type="Proteomes" id="UP000226031"/>
    </source>
</evidence>
<reference evidence="1 2" key="1">
    <citation type="submission" date="2017-10" db="EMBL/GenBank/DDBJ databases">
        <title>Comparative genomics in systemic dimorphic fungi from Ajellomycetaceae.</title>
        <authorList>
            <person name="Munoz J.F."/>
            <person name="Mcewen J.G."/>
            <person name="Clay O.K."/>
            <person name="Cuomo C.A."/>
        </authorList>
    </citation>
    <scope>NUCLEOTIDE SEQUENCE [LARGE SCALE GENOMIC DNA]</scope>
    <source>
        <strain evidence="1 2">UAMH4076</strain>
    </source>
</reference>
<gene>
    <name evidence="1" type="ORF">GX50_08565</name>
</gene>
<dbReference type="STRING" id="73230.A0A2B7Z463"/>
<protein>
    <submittedName>
        <fullName evidence="1">Uncharacterized protein</fullName>
    </submittedName>
</protein>
<evidence type="ECO:0000313" key="1">
    <source>
        <dbReference type="EMBL" id="PGH28696.1"/>
    </source>
</evidence>
<comment type="caution">
    <text evidence="1">The sequence shown here is derived from an EMBL/GenBank/DDBJ whole genome shotgun (WGS) entry which is preliminary data.</text>
</comment>